<gene>
    <name evidence="2" type="ORF">GCM10025778_20080</name>
</gene>
<proteinExistence type="predicted"/>
<evidence type="ECO:0000313" key="2">
    <source>
        <dbReference type="EMBL" id="GAA5227475.1"/>
    </source>
</evidence>
<name>A0ABP9TMU0_9MICC</name>
<evidence type="ECO:0000256" key="1">
    <source>
        <dbReference type="SAM" id="MobiDB-lite"/>
    </source>
</evidence>
<dbReference type="EMBL" id="BAABLK010000028">
    <property type="protein sequence ID" value="GAA5227475.1"/>
    <property type="molecule type" value="Genomic_DNA"/>
</dbReference>
<evidence type="ECO:0000313" key="3">
    <source>
        <dbReference type="Proteomes" id="UP001501257"/>
    </source>
</evidence>
<accession>A0ABP9TMU0</accession>
<organism evidence="2 3">
    <name type="scientific">Paeniglutamicibacter antarcticus</name>
    <dbReference type="NCBI Taxonomy" id="494023"/>
    <lineage>
        <taxon>Bacteria</taxon>
        <taxon>Bacillati</taxon>
        <taxon>Actinomycetota</taxon>
        <taxon>Actinomycetes</taxon>
        <taxon>Micrococcales</taxon>
        <taxon>Micrococcaceae</taxon>
        <taxon>Paeniglutamicibacter</taxon>
    </lineage>
</organism>
<feature type="region of interest" description="Disordered" evidence="1">
    <location>
        <begin position="35"/>
        <end position="74"/>
    </location>
</feature>
<keyword evidence="3" id="KW-1185">Reference proteome</keyword>
<comment type="caution">
    <text evidence="2">The sequence shown here is derived from an EMBL/GenBank/DDBJ whole genome shotgun (WGS) entry which is preliminary data.</text>
</comment>
<sequence>MISDGPAAGFAHALVISAVLLTATACTSLDALAPPSDVSASADDSKPPRPAVSSGDGSPGQTKGEGKTFSAESIHVLSQKTVTRETGSFVEMTIEAPAQTRFLVGSGDNADTAVPCDDEPMDGQAVLYRVHCPSHGAGDKTLLSITSDGEFEYGFSQILK</sequence>
<reference evidence="3" key="1">
    <citation type="journal article" date="2019" name="Int. J. Syst. Evol. Microbiol.">
        <title>The Global Catalogue of Microorganisms (GCM) 10K type strain sequencing project: providing services to taxonomists for standard genome sequencing and annotation.</title>
        <authorList>
            <consortium name="The Broad Institute Genomics Platform"/>
            <consortium name="The Broad Institute Genome Sequencing Center for Infectious Disease"/>
            <person name="Wu L."/>
            <person name="Ma J."/>
        </authorList>
    </citation>
    <scope>NUCLEOTIDE SEQUENCE [LARGE SCALE GENOMIC DNA]</scope>
    <source>
        <strain evidence="3">JCM 18952</strain>
    </source>
</reference>
<dbReference type="Proteomes" id="UP001501257">
    <property type="component" value="Unassembled WGS sequence"/>
</dbReference>
<dbReference type="RefSeq" id="WP_210101123.1">
    <property type="nucleotide sequence ID" value="NZ_BAABLK010000028.1"/>
</dbReference>
<protein>
    <submittedName>
        <fullName evidence="2">Uncharacterized protein</fullName>
    </submittedName>
</protein>